<accession>D6YW89</accession>
<feature type="transmembrane region" description="Helical" evidence="1">
    <location>
        <begin position="85"/>
        <end position="107"/>
    </location>
</feature>
<evidence type="ECO:0000313" key="3">
    <source>
        <dbReference type="Proteomes" id="UP000001505"/>
    </source>
</evidence>
<sequence length="502" mass="58487">MIFFKENIVNVKQMPSPETLHSSLRKCDLYDNPYNTQMQAHPAIVKQRQETFAVQDSISSSQKKLEKELFESFKQFSMQMFSGKFFIIGQAGKYAFLAIMLPTYLFFYGIPKWLLTEAAPVVYDFTKRIVSHAGSKIGSAVSHLATAAFEIVRTVTDPILNFIQTRIEKSREFYHNVKQRIEQIVKSFSKTLISPFQKITQPIVGFYRKLTKSVQLIREKISDFAVLIEKVFEKIKRIPDRVAEALKIVQEKFKELKEKILQTCTPLLNLFKNLDHQVSKWFKKGLEFKDRWMNTLVYQPFKAVNETYQAIRDRTVALVRRVSDPLINWVKPKFEKAVEVVDSIKESVSSTIRNLSEKISETFKKYTEEVIKQILPQPVIAFFHSFVSTAGQVIKTPYRLFLYGKSSKRKIKRLKEKLRIKLVHLNQQLLSFLKKGYQKAKPRCAAFTKKAAKTLMGFFRLIKEMLKGAFYMIRMIFAWLKILFKQGMITVKETCAGLLPRL</sequence>
<dbReference type="AlphaFoldDB" id="D6YW89"/>
<dbReference type="EMBL" id="CP001928">
    <property type="protein sequence ID" value="ADI38400.1"/>
    <property type="molecule type" value="Genomic_DNA"/>
</dbReference>
<gene>
    <name evidence="2" type="ordered locus">wcw_1041</name>
</gene>
<keyword evidence="1" id="KW-0812">Transmembrane</keyword>
<dbReference type="eggNOG" id="COG5412">
    <property type="taxonomic scope" value="Bacteria"/>
</dbReference>
<keyword evidence="1" id="KW-0472">Membrane</keyword>
<dbReference type="KEGG" id="wch:wcw_1041"/>
<name>D6YW89_WADCW</name>
<keyword evidence="1" id="KW-1133">Transmembrane helix</keyword>
<evidence type="ECO:0000313" key="2">
    <source>
        <dbReference type="EMBL" id="ADI38400.1"/>
    </source>
</evidence>
<evidence type="ECO:0000256" key="1">
    <source>
        <dbReference type="SAM" id="Phobius"/>
    </source>
</evidence>
<dbReference type="STRING" id="716544.wcw_1041"/>
<proteinExistence type="predicted"/>
<organism evidence="2 3">
    <name type="scientific">Waddlia chondrophila (strain ATCC VR-1470 / WSU 86-1044)</name>
    <dbReference type="NCBI Taxonomy" id="716544"/>
    <lineage>
        <taxon>Bacteria</taxon>
        <taxon>Pseudomonadati</taxon>
        <taxon>Chlamydiota</taxon>
        <taxon>Chlamydiia</taxon>
        <taxon>Parachlamydiales</taxon>
        <taxon>Waddliaceae</taxon>
        <taxon>Waddlia</taxon>
    </lineage>
</organism>
<keyword evidence="3" id="KW-1185">Reference proteome</keyword>
<reference evidence="2 3" key="1">
    <citation type="journal article" date="2010" name="PLoS ONE">
        <title>The Waddlia genome: a window into chlamydial biology.</title>
        <authorList>
            <person name="Bertelli C."/>
            <person name="Collyn F."/>
            <person name="Croxatto A."/>
            <person name="Ruckert C."/>
            <person name="Polkinghorne A."/>
            <person name="Kebbi-Beghdadi C."/>
            <person name="Goesmann A."/>
            <person name="Vaughan L."/>
            <person name="Greub G."/>
        </authorList>
    </citation>
    <scope>NUCLEOTIDE SEQUENCE [LARGE SCALE GENOMIC DNA]</scope>
    <source>
        <strain evidence="3">ATCC VR-1470 / WSU 86-1044</strain>
    </source>
</reference>
<dbReference type="HOGENOM" id="CLU_542840_0_0_0"/>
<dbReference type="Proteomes" id="UP000001505">
    <property type="component" value="Chromosome"/>
</dbReference>
<protein>
    <submittedName>
        <fullName evidence="2">Uncharacterized protein</fullName>
    </submittedName>
</protein>